<feature type="compositionally biased region" description="Basic and acidic residues" evidence="1">
    <location>
        <begin position="49"/>
        <end position="59"/>
    </location>
</feature>
<feature type="non-terminal residue" evidence="2">
    <location>
        <position position="81"/>
    </location>
</feature>
<accession>A0A6J4RGB8</accession>
<sequence length="81" mass="8678">DGRGGARDTAAVGGRQQAALRQVLHRGERPPLHAAGRAAPNLRVSLRPQGDRGRSPDRGRLRRHRPGAGSHQVIRTPVDGL</sequence>
<protein>
    <submittedName>
        <fullName evidence="2">Dehydrogenase</fullName>
    </submittedName>
</protein>
<evidence type="ECO:0000256" key="1">
    <source>
        <dbReference type="SAM" id="MobiDB-lite"/>
    </source>
</evidence>
<dbReference type="EMBL" id="CADCVF010000077">
    <property type="protein sequence ID" value="CAA9468168.1"/>
    <property type="molecule type" value="Genomic_DNA"/>
</dbReference>
<gene>
    <name evidence="2" type="ORF">AVDCRST_MAG58-3759</name>
</gene>
<feature type="non-terminal residue" evidence="2">
    <location>
        <position position="1"/>
    </location>
</feature>
<reference evidence="2" key="1">
    <citation type="submission" date="2020-02" db="EMBL/GenBank/DDBJ databases">
        <authorList>
            <person name="Meier V. D."/>
        </authorList>
    </citation>
    <scope>NUCLEOTIDE SEQUENCE</scope>
    <source>
        <strain evidence="2">AVDCRST_MAG58</strain>
    </source>
</reference>
<evidence type="ECO:0000313" key="2">
    <source>
        <dbReference type="EMBL" id="CAA9468168.1"/>
    </source>
</evidence>
<name>A0A6J4RGB8_9ACTN</name>
<dbReference type="AlphaFoldDB" id="A0A6J4RGB8"/>
<feature type="region of interest" description="Disordered" evidence="1">
    <location>
        <begin position="27"/>
        <end position="81"/>
    </location>
</feature>
<proteinExistence type="predicted"/>
<organism evidence="2">
    <name type="scientific">uncultured Rubrobacteraceae bacterium</name>
    <dbReference type="NCBI Taxonomy" id="349277"/>
    <lineage>
        <taxon>Bacteria</taxon>
        <taxon>Bacillati</taxon>
        <taxon>Actinomycetota</taxon>
        <taxon>Rubrobacteria</taxon>
        <taxon>Rubrobacterales</taxon>
        <taxon>Rubrobacteraceae</taxon>
        <taxon>environmental samples</taxon>
    </lineage>
</organism>